<sequence length="256" mass="29513">MDLGLGYDKIHACPNDCMLFWNENTEKDNCSVCESSRWSNEGDCTTNASSKIPAKILRYFPLKPRLQRMFMCPETAVAMRWHDSERPNDGNIRHPADGETWKDFDSMHPNFSKDPRNVRLDLSSDGFNPFRTMSISHSTWPVMLMNYNLSRWICMKLVYMMLSMIIPGRSSPGQDINVYLQPLIAELKELWEFGIETYDAHTKQTFQMRAALMWTISDFPALAMLSGWSTKGKLACPTCNYDTCSQYLKHSIKCVT</sequence>
<dbReference type="PANTHER" id="PTHR10775:SF172">
    <property type="entry name" value="TNP2, PARTIAL"/>
    <property type="match status" value="1"/>
</dbReference>
<name>A0AAN8YE35_SOLBU</name>
<reference evidence="1 2" key="1">
    <citation type="submission" date="2024-02" db="EMBL/GenBank/DDBJ databases">
        <title>de novo genome assembly of Solanum bulbocastanum strain 11H21.</title>
        <authorList>
            <person name="Hosaka A.J."/>
        </authorList>
    </citation>
    <scope>NUCLEOTIDE SEQUENCE [LARGE SCALE GENOMIC DNA]</scope>
    <source>
        <tissue evidence="1">Young leaves</tissue>
    </source>
</reference>
<comment type="caution">
    <text evidence="1">The sequence shown here is derived from an EMBL/GenBank/DDBJ whole genome shotgun (WGS) entry which is preliminary data.</text>
</comment>
<dbReference type="InterPro" id="IPR004242">
    <property type="entry name" value="Transposase_21"/>
</dbReference>
<organism evidence="1 2">
    <name type="scientific">Solanum bulbocastanum</name>
    <name type="common">Wild potato</name>
    <dbReference type="NCBI Taxonomy" id="147425"/>
    <lineage>
        <taxon>Eukaryota</taxon>
        <taxon>Viridiplantae</taxon>
        <taxon>Streptophyta</taxon>
        <taxon>Embryophyta</taxon>
        <taxon>Tracheophyta</taxon>
        <taxon>Spermatophyta</taxon>
        <taxon>Magnoliopsida</taxon>
        <taxon>eudicotyledons</taxon>
        <taxon>Gunneridae</taxon>
        <taxon>Pentapetalae</taxon>
        <taxon>asterids</taxon>
        <taxon>lamiids</taxon>
        <taxon>Solanales</taxon>
        <taxon>Solanaceae</taxon>
        <taxon>Solanoideae</taxon>
        <taxon>Solaneae</taxon>
        <taxon>Solanum</taxon>
    </lineage>
</organism>
<keyword evidence="2" id="KW-1185">Reference proteome</keyword>
<evidence type="ECO:0000313" key="2">
    <source>
        <dbReference type="Proteomes" id="UP001371456"/>
    </source>
</evidence>
<evidence type="ECO:0000313" key="1">
    <source>
        <dbReference type="EMBL" id="KAK6789744.1"/>
    </source>
</evidence>
<dbReference type="Pfam" id="PF02992">
    <property type="entry name" value="Transposase_21"/>
    <property type="match status" value="1"/>
</dbReference>
<dbReference type="EMBL" id="JBANQN010000005">
    <property type="protein sequence ID" value="KAK6789744.1"/>
    <property type="molecule type" value="Genomic_DNA"/>
</dbReference>
<dbReference type="Proteomes" id="UP001371456">
    <property type="component" value="Unassembled WGS sequence"/>
</dbReference>
<dbReference type="PANTHER" id="PTHR10775">
    <property type="entry name" value="OS08G0208400 PROTEIN"/>
    <property type="match status" value="1"/>
</dbReference>
<protein>
    <submittedName>
        <fullName evidence="1">Uncharacterized protein</fullName>
    </submittedName>
</protein>
<dbReference type="AlphaFoldDB" id="A0AAN8YE35"/>
<gene>
    <name evidence="1" type="ORF">RDI58_013544</name>
</gene>
<proteinExistence type="predicted"/>
<accession>A0AAN8YE35</accession>